<feature type="compositionally biased region" description="Polar residues" evidence="1">
    <location>
        <begin position="179"/>
        <end position="192"/>
    </location>
</feature>
<sequence>MAREAAARRKRSRCRCALGLALLFDALGLAGLLVGGLLETEVSDLLIYLGGVGVFFSLPWWVFWHVGNLEVPPEELRDDVGLSWRSADAWSLESWRARRLALLARAFSAHFSLPSAAASASVPSQVGRLRAHFAASTSLISRPSDLETLQRPSRIQESPSLAPSLPGLSSSSAGTTAPQDSPETQDRGTQTSFFKIIGLHKKT</sequence>
<feature type="compositionally biased region" description="Low complexity" evidence="1">
    <location>
        <begin position="158"/>
        <end position="178"/>
    </location>
</feature>
<accession>A0ABM3ZKZ3</accession>
<keyword evidence="2" id="KW-1133">Transmembrane helix</keyword>
<name>A0ABM3ZKZ3_PANGU</name>
<protein>
    <submittedName>
        <fullName evidence="4">Transmembrane protein 238-like</fullName>
    </submittedName>
</protein>
<evidence type="ECO:0000313" key="4">
    <source>
        <dbReference type="RefSeq" id="XP_060549046.1"/>
    </source>
</evidence>
<dbReference type="Proteomes" id="UP001652622">
    <property type="component" value="Unplaced"/>
</dbReference>
<feature type="region of interest" description="Disordered" evidence="1">
    <location>
        <begin position="151"/>
        <end position="192"/>
    </location>
</feature>
<keyword evidence="3" id="KW-1185">Reference proteome</keyword>
<reference evidence="4" key="1">
    <citation type="submission" date="2025-08" db="UniProtKB">
        <authorList>
            <consortium name="RefSeq"/>
        </authorList>
    </citation>
    <scope>IDENTIFICATION</scope>
    <source>
        <tissue evidence="4">Blood</tissue>
    </source>
</reference>
<keyword evidence="2" id="KW-0812">Transmembrane</keyword>
<dbReference type="Pfam" id="PF15125">
    <property type="entry name" value="TMEM238"/>
    <property type="match status" value="1"/>
</dbReference>
<evidence type="ECO:0000256" key="2">
    <source>
        <dbReference type="SAM" id="Phobius"/>
    </source>
</evidence>
<evidence type="ECO:0000313" key="3">
    <source>
        <dbReference type="Proteomes" id="UP001652622"/>
    </source>
</evidence>
<dbReference type="PANTHER" id="PTHR28613:SF9">
    <property type="entry name" value="TRANSMEMBRANE PROTEIN 238"/>
    <property type="match status" value="1"/>
</dbReference>
<feature type="transmembrane region" description="Helical" evidence="2">
    <location>
        <begin position="46"/>
        <end position="67"/>
    </location>
</feature>
<gene>
    <name evidence="4" type="primary">LOC117673075</name>
</gene>
<organism evidence="3 4">
    <name type="scientific">Pantherophis guttatus</name>
    <name type="common">Corn snake</name>
    <name type="synonym">Elaphe guttata</name>
    <dbReference type="NCBI Taxonomy" id="94885"/>
    <lineage>
        <taxon>Eukaryota</taxon>
        <taxon>Metazoa</taxon>
        <taxon>Chordata</taxon>
        <taxon>Craniata</taxon>
        <taxon>Vertebrata</taxon>
        <taxon>Euteleostomi</taxon>
        <taxon>Lepidosauria</taxon>
        <taxon>Squamata</taxon>
        <taxon>Bifurcata</taxon>
        <taxon>Unidentata</taxon>
        <taxon>Episquamata</taxon>
        <taxon>Toxicofera</taxon>
        <taxon>Serpentes</taxon>
        <taxon>Colubroidea</taxon>
        <taxon>Colubridae</taxon>
        <taxon>Colubrinae</taxon>
        <taxon>Pantherophis</taxon>
    </lineage>
</organism>
<evidence type="ECO:0000256" key="1">
    <source>
        <dbReference type="SAM" id="MobiDB-lite"/>
    </source>
</evidence>
<dbReference type="InterPro" id="IPR029365">
    <property type="entry name" value="TMEM238"/>
</dbReference>
<dbReference type="GeneID" id="117673075"/>
<proteinExistence type="predicted"/>
<keyword evidence="2" id="KW-0472">Membrane</keyword>
<dbReference type="PANTHER" id="PTHR28613">
    <property type="entry name" value="SI:CH211-232M10.4-RELATED"/>
    <property type="match status" value="1"/>
</dbReference>
<dbReference type="RefSeq" id="XP_060549046.1">
    <property type="nucleotide sequence ID" value="XM_060693063.1"/>
</dbReference>